<evidence type="ECO:0000313" key="3">
    <source>
        <dbReference type="EMBL" id="MBH8594970.1"/>
    </source>
</evidence>
<feature type="transmembrane region" description="Helical" evidence="1">
    <location>
        <begin position="6"/>
        <end position="22"/>
    </location>
</feature>
<proteinExistence type="predicted"/>
<dbReference type="RefSeq" id="WP_181731300.1">
    <property type="nucleotide sequence ID" value="NZ_JACEIR010000002.1"/>
</dbReference>
<dbReference type="GO" id="GO:0016787">
    <property type="term" value="F:hydrolase activity"/>
    <property type="evidence" value="ECO:0007669"/>
    <property type="project" value="InterPro"/>
</dbReference>
<dbReference type="EMBL" id="JAECVW010000003">
    <property type="protein sequence ID" value="MBH8594970.1"/>
    <property type="molecule type" value="Genomic_DNA"/>
</dbReference>
<dbReference type="InterPro" id="IPR004843">
    <property type="entry name" value="Calcineurin-like_PHP"/>
</dbReference>
<protein>
    <submittedName>
        <fullName evidence="3">Metallophosphoesterase</fullName>
    </submittedName>
</protein>
<dbReference type="Gene3D" id="3.60.21.10">
    <property type="match status" value="1"/>
</dbReference>
<dbReference type="PANTHER" id="PTHR31302:SF0">
    <property type="entry name" value="TRANSMEMBRANE PROTEIN WITH METALLOPHOSPHOESTERASE DOMAIN"/>
    <property type="match status" value="1"/>
</dbReference>
<evidence type="ECO:0000259" key="2">
    <source>
        <dbReference type="Pfam" id="PF00149"/>
    </source>
</evidence>
<evidence type="ECO:0000313" key="4">
    <source>
        <dbReference type="Proteomes" id="UP000633619"/>
    </source>
</evidence>
<keyword evidence="1" id="KW-0472">Membrane</keyword>
<reference evidence="3 4" key="1">
    <citation type="submission" date="2020-12" db="EMBL/GenBank/DDBJ databases">
        <title>WGS of Thermoactinomyces spp.</title>
        <authorList>
            <person name="Cheng K."/>
        </authorList>
    </citation>
    <scope>NUCLEOTIDE SEQUENCE [LARGE SCALE GENOMIC DNA]</scope>
    <source>
        <strain evidence="4">CICC 10671\DSM 43846</strain>
    </source>
</reference>
<feature type="domain" description="Calcineurin-like phosphoesterase" evidence="2">
    <location>
        <begin position="158"/>
        <end position="325"/>
    </location>
</feature>
<accession>A0A8I1AD60</accession>
<evidence type="ECO:0000256" key="1">
    <source>
        <dbReference type="SAM" id="Phobius"/>
    </source>
</evidence>
<keyword evidence="1" id="KW-0812">Transmembrane</keyword>
<dbReference type="InterPro" id="IPR051158">
    <property type="entry name" value="Metallophosphoesterase_sf"/>
</dbReference>
<feature type="transmembrane region" description="Helical" evidence="1">
    <location>
        <begin position="34"/>
        <end position="53"/>
    </location>
</feature>
<sequence>MWGLVILIFLTLYGLISYYIGRKGWKYLIRKDSPVSKVLFVAALLALIVPFPLSELGKNILPERIGSWLGIWGGHSMIIVLYLFFLILMLDVIRFIDRLAKFIPPAFKNHHLTPYSLAAAVFLLATVPVAYGSWNAQHPVIKKYNVNVNKDAGGMKQLRIAMVSDIHYGPVIDTDRLKTLQQMIHQIKPDLVVLAGDITNGPLTPGEDRKLAAALGKIKAPYGVYAVPGNHDRDLAERGSQLMQALQKAGIKVLKDEKVVIPNRFTLIGRDDPNLIREPGRKELASLMKGTDYSHPLILLDHQPIELQQAQKNGIDLMLSGHTHHGQIFPGNWITAMIYENDWGLLQKGSFYSVVSCGFGTWGPPLRIGNRPEVVEITMNFT</sequence>
<dbReference type="Pfam" id="PF00149">
    <property type="entry name" value="Metallophos"/>
    <property type="match status" value="1"/>
</dbReference>
<dbReference type="InterPro" id="IPR029052">
    <property type="entry name" value="Metallo-depent_PP-like"/>
</dbReference>
<dbReference type="CDD" id="cd07385">
    <property type="entry name" value="MPP_YkuE_C"/>
    <property type="match status" value="1"/>
</dbReference>
<dbReference type="PANTHER" id="PTHR31302">
    <property type="entry name" value="TRANSMEMBRANE PROTEIN WITH METALLOPHOSPHOESTERASE DOMAIN-RELATED"/>
    <property type="match status" value="1"/>
</dbReference>
<dbReference type="SUPFAM" id="SSF56300">
    <property type="entry name" value="Metallo-dependent phosphatases"/>
    <property type="match status" value="1"/>
</dbReference>
<dbReference type="Proteomes" id="UP000633619">
    <property type="component" value="Unassembled WGS sequence"/>
</dbReference>
<keyword evidence="4" id="KW-1185">Reference proteome</keyword>
<organism evidence="3 4">
    <name type="scientific">Thermoactinomyces intermedius</name>
    <dbReference type="NCBI Taxonomy" id="2024"/>
    <lineage>
        <taxon>Bacteria</taxon>
        <taxon>Bacillati</taxon>
        <taxon>Bacillota</taxon>
        <taxon>Bacilli</taxon>
        <taxon>Bacillales</taxon>
        <taxon>Thermoactinomycetaceae</taxon>
        <taxon>Thermoactinomyces</taxon>
    </lineage>
</organism>
<comment type="caution">
    <text evidence="3">The sequence shown here is derived from an EMBL/GenBank/DDBJ whole genome shotgun (WGS) entry which is preliminary data.</text>
</comment>
<feature type="transmembrane region" description="Helical" evidence="1">
    <location>
        <begin position="65"/>
        <end position="93"/>
    </location>
</feature>
<keyword evidence="1" id="KW-1133">Transmembrane helix</keyword>
<feature type="transmembrane region" description="Helical" evidence="1">
    <location>
        <begin position="114"/>
        <end position="134"/>
    </location>
</feature>
<dbReference type="AlphaFoldDB" id="A0A8I1AD60"/>
<name>A0A8I1AD60_THEIN</name>
<gene>
    <name evidence="3" type="ORF">I8U20_06455</name>
</gene>